<gene>
    <name evidence="2" type="ORF">SAMN05421813_1252</name>
</gene>
<dbReference type="STRING" id="990371.SAMN05421813_1252"/>
<evidence type="ECO:0000313" key="3">
    <source>
        <dbReference type="Proteomes" id="UP000199226"/>
    </source>
</evidence>
<dbReference type="PANTHER" id="PTHR12147:SF26">
    <property type="entry name" value="PEPTIDASE M28 DOMAIN-CONTAINING PROTEIN"/>
    <property type="match status" value="1"/>
</dbReference>
<feature type="domain" description="Peptidase M28" evidence="1">
    <location>
        <begin position="127"/>
        <end position="340"/>
    </location>
</feature>
<sequence>MFSYLSEINLLIYHMKYFLSFILIASGLNSWSQTSIIRQDQQIKTMVEEVSSQNIEAIVRKLVSFQTRHSMSDTVSNTIGIGAARNWIKSELGRYSAASGGRLKVEFDTFTQAADGRRIATPTVMKNVLGILPGTDPADDRVFIVSGHYDSRASDVNDSKIFAPGANDDASGTAAAMELARVMSKFKFNCTLIFVAMVAEEQGLYGAANLAKRAKAEGWNVAGMITNDIVGNTYGIETGLKDNNSVRIFSEGVSVVESTEEAARRASTGSENDGNARQFARYFKEIGERYVNQLDVKLIYRRDRYLRGGDHTPFSQLGFAGIRITEMNENFDRQHQTVRKENGTDYGDLPDFVDYEYTRKVTRMNLASLANLALAPREPLKVGIVTSGLTNKTELRWEIPAGEKPVGYYVVMRETSSPLWEKKFFVTDTKAILNYSKDNYYFGVQSVDSDGHESLVVIPRSVR</sequence>
<organism evidence="2 3">
    <name type="scientific">Daejeonella rubra</name>
    <dbReference type="NCBI Taxonomy" id="990371"/>
    <lineage>
        <taxon>Bacteria</taxon>
        <taxon>Pseudomonadati</taxon>
        <taxon>Bacteroidota</taxon>
        <taxon>Sphingobacteriia</taxon>
        <taxon>Sphingobacteriales</taxon>
        <taxon>Sphingobacteriaceae</taxon>
        <taxon>Daejeonella</taxon>
    </lineage>
</organism>
<dbReference type="InterPro" id="IPR045175">
    <property type="entry name" value="M28_fam"/>
</dbReference>
<dbReference type="Gene3D" id="3.40.630.10">
    <property type="entry name" value="Zn peptidases"/>
    <property type="match status" value="1"/>
</dbReference>
<dbReference type="SUPFAM" id="SSF53187">
    <property type="entry name" value="Zn-dependent exopeptidases"/>
    <property type="match status" value="1"/>
</dbReference>
<proteinExistence type="predicted"/>
<evidence type="ECO:0000313" key="2">
    <source>
        <dbReference type="EMBL" id="SDM82981.1"/>
    </source>
</evidence>
<dbReference type="AlphaFoldDB" id="A0A1G9WFI1"/>
<evidence type="ECO:0000259" key="1">
    <source>
        <dbReference type="Pfam" id="PF04389"/>
    </source>
</evidence>
<accession>A0A1G9WFI1</accession>
<protein>
    <submittedName>
        <fullName evidence="2">Peptidase family M28</fullName>
    </submittedName>
</protein>
<reference evidence="3" key="1">
    <citation type="submission" date="2016-10" db="EMBL/GenBank/DDBJ databases">
        <authorList>
            <person name="Varghese N."/>
            <person name="Submissions S."/>
        </authorList>
    </citation>
    <scope>NUCLEOTIDE SEQUENCE [LARGE SCALE GENOMIC DNA]</scope>
    <source>
        <strain evidence="3">DSM 24536</strain>
    </source>
</reference>
<dbReference type="GO" id="GO:0008235">
    <property type="term" value="F:metalloexopeptidase activity"/>
    <property type="evidence" value="ECO:0007669"/>
    <property type="project" value="InterPro"/>
</dbReference>
<dbReference type="GO" id="GO:0006508">
    <property type="term" value="P:proteolysis"/>
    <property type="evidence" value="ECO:0007669"/>
    <property type="project" value="InterPro"/>
</dbReference>
<dbReference type="PANTHER" id="PTHR12147">
    <property type="entry name" value="METALLOPEPTIDASE M28 FAMILY MEMBER"/>
    <property type="match status" value="1"/>
</dbReference>
<dbReference type="Pfam" id="PF04389">
    <property type="entry name" value="Peptidase_M28"/>
    <property type="match status" value="1"/>
</dbReference>
<dbReference type="Proteomes" id="UP000199226">
    <property type="component" value="Unassembled WGS sequence"/>
</dbReference>
<dbReference type="InterPro" id="IPR007484">
    <property type="entry name" value="Peptidase_M28"/>
</dbReference>
<dbReference type="EMBL" id="FNHH01000025">
    <property type="protein sequence ID" value="SDM82981.1"/>
    <property type="molecule type" value="Genomic_DNA"/>
</dbReference>
<keyword evidence="3" id="KW-1185">Reference proteome</keyword>
<name>A0A1G9WFI1_9SPHI</name>